<accession>A0A1M7H4B3</accession>
<protein>
    <recommendedName>
        <fullName evidence="4">Transmembrane anchor protein</fullName>
    </recommendedName>
</protein>
<keyword evidence="1" id="KW-1133">Transmembrane helix</keyword>
<name>A0A1M7H4B3_9RHOB</name>
<keyword evidence="3" id="KW-1185">Reference proteome</keyword>
<keyword evidence="1" id="KW-0812">Transmembrane</keyword>
<sequence length="205" mass="21882">MHNVRKPTLEELPSLASLKRSALLAGVAGVAILVTVVLPAERAIDPTGIGRVLGLTEMGEIKRELAEEAERDRLLHGSETSSSLLRDVLGLFAGAAQAQEQAWTDVVSFTLEPDASAEIKLVMQAGDIATYAWSATGGRINFDLHAHGDGQSVDYDRGRGATEGEGRIEAGFAGEHGWFWRNRDDAAITVTLQLGGAYSGIVETR</sequence>
<dbReference type="AlphaFoldDB" id="A0A1M7H4B3"/>
<keyword evidence="1" id="KW-0472">Membrane</keyword>
<evidence type="ECO:0000256" key="1">
    <source>
        <dbReference type="SAM" id="Phobius"/>
    </source>
</evidence>
<evidence type="ECO:0000313" key="3">
    <source>
        <dbReference type="Proteomes" id="UP000322545"/>
    </source>
</evidence>
<gene>
    <name evidence="2" type="ORF">SAMN05443432_105249</name>
</gene>
<feature type="transmembrane region" description="Helical" evidence="1">
    <location>
        <begin position="21"/>
        <end position="40"/>
    </location>
</feature>
<dbReference type="RefSeq" id="WP_149779801.1">
    <property type="nucleotide sequence ID" value="NZ_FRCB01000005.1"/>
</dbReference>
<dbReference type="Proteomes" id="UP000322545">
    <property type="component" value="Unassembled WGS sequence"/>
</dbReference>
<organism evidence="2 3">
    <name type="scientific">Roseovarius litoreus</name>
    <dbReference type="NCBI Taxonomy" id="1155722"/>
    <lineage>
        <taxon>Bacteria</taxon>
        <taxon>Pseudomonadati</taxon>
        <taxon>Pseudomonadota</taxon>
        <taxon>Alphaproteobacteria</taxon>
        <taxon>Rhodobacterales</taxon>
        <taxon>Roseobacteraceae</taxon>
        <taxon>Roseovarius</taxon>
    </lineage>
</organism>
<proteinExistence type="predicted"/>
<evidence type="ECO:0000313" key="2">
    <source>
        <dbReference type="EMBL" id="SHM23176.1"/>
    </source>
</evidence>
<dbReference type="EMBL" id="FRCB01000005">
    <property type="protein sequence ID" value="SHM23176.1"/>
    <property type="molecule type" value="Genomic_DNA"/>
</dbReference>
<evidence type="ECO:0008006" key="4">
    <source>
        <dbReference type="Google" id="ProtNLM"/>
    </source>
</evidence>
<reference evidence="2 3" key="1">
    <citation type="submission" date="2016-11" db="EMBL/GenBank/DDBJ databases">
        <authorList>
            <person name="Varghese N."/>
            <person name="Submissions S."/>
        </authorList>
    </citation>
    <scope>NUCLEOTIDE SEQUENCE [LARGE SCALE GENOMIC DNA]</scope>
    <source>
        <strain evidence="2 3">DSM 28249</strain>
    </source>
</reference>